<accession>A0A0N5C558</accession>
<protein>
    <submittedName>
        <fullName evidence="2">Uncharacterized protein</fullName>
    </submittedName>
</protein>
<dbReference type="Proteomes" id="UP000046392">
    <property type="component" value="Unplaced"/>
</dbReference>
<proteinExistence type="predicted"/>
<evidence type="ECO:0000313" key="1">
    <source>
        <dbReference type="Proteomes" id="UP000046392"/>
    </source>
</evidence>
<dbReference type="AlphaFoldDB" id="A0A0N5C558"/>
<reference evidence="2" key="1">
    <citation type="submission" date="2017-02" db="UniProtKB">
        <authorList>
            <consortium name="WormBaseParasite"/>
        </authorList>
    </citation>
    <scope>IDENTIFICATION</scope>
</reference>
<sequence length="427" mass="48293">MRARSDSAIIRARYSSEVSGVNRFRHFHTPIVLSNKSKNNSDMPSHYENLPLLGKKIKKSSRVLLEIAKPCQECGETSQKDNNSYLPCLILHPKNRHISRDIVTVASDINTYKRKSTPKSFHSRSNIPLSEDSLASNRTTLNASDYESGISKSSSFSNNSSILSPNSNLTNMELTKYKIIYSSEVNPPSFNKIAKADPLPKVSNSKTVPNEMLSRKINILNNVPISSNNDGLSIDKMQSKSLNTRQGKRKLKNYKYGMKSFSSDNLIINDGRTDHQYNEKKILNEIGTQTDKVRFKKDKNGPKKQKKKKKVDGSIVTSELSVQTELSNIIQITKAVQTSFIFHDKGKTFKTDADYADEYYHVDLFNEFTKTLSEAIDRQSVKYLSHQILTSIKEKGDAWRDAKNFVSTVLIPQSVSMANKTHYGYNI</sequence>
<organism evidence="1 2">
    <name type="scientific">Strongyloides papillosus</name>
    <name type="common">Intestinal threadworm</name>
    <dbReference type="NCBI Taxonomy" id="174720"/>
    <lineage>
        <taxon>Eukaryota</taxon>
        <taxon>Metazoa</taxon>
        <taxon>Ecdysozoa</taxon>
        <taxon>Nematoda</taxon>
        <taxon>Chromadorea</taxon>
        <taxon>Rhabditida</taxon>
        <taxon>Tylenchina</taxon>
        <taxon>Panagrolaimomorpha</taxon>
        <taxon>Strongyloidoidea</taxon>
        <taxon>Strongyloididae</taxon>
        <taxon>Strongyloides</taxon>
    </lineage>
</organism>
<evidence type="ECO:0000313" key="2">
    <source>
        <dbReference type="WBParaSite" id="SPAL_0001308700.1"/>
    </source>
</evidence>
<dbReference type="WBParaSite" id="SPAL_0001308700.1">
    <property type="protein sequence ID" value="SPAL_0001308700.1"/>
    <property type="gene ID" value="SPAL_0001308700"/>
</dbReference>
<name>A0A0N5C558_STREA</name>
<keyword evidence="1" id="KW-1185">Reference proteome</keyword>